<dbReference type="EMBL" id="JBHSNM010000002">
    <property type="protein sequence ID" value="MFC5570035.1"/>
    <property type="molecule type" value="Genomic_DNA"/>
</dbReference>
<evidence type="ECO:0000259" key="1">
    <source>
        <dbReference type="Pfam" id="PF11860"/>
    </source>
</evidence>
<organism evidence="2 3">
    <name type="scientific">Lysobacter yangpyeongensis</name>
    <dbReference type="NCBI Taxonomy" id="346182"/>
    <lineage>
        <taxon>Bacteria</taxon>
        <taxon>Pseudomonadati</taxon>
        <taxon>Pseudomonadota</taxon>
        <taxon>Gammaproteobacteria</taxon>
        <taxon>Lysobacterales</taxon>
        <taxon>Lysobacteraceae</taxon>
        <taxon>Lysobacter</taxon>
    </lineage>
</organism>
<dbReference type="InterPro" id="IPR024408">
    <property type="entry name" value="Muramidase"/>
</dbReference>
<name>A0ABW0SN59_9GAMM</name>
<dbReference type="Proteomes" id="UP001596036">
    <property type="component" value="Unassembled WGS sequence"/>
</dbReference>
<feature type="domain" description="N-acetylmuramidase" evidence="1">
    <location>
        <begin position="29"/>
        <end position="198"/>
    </location>
</feature>
<dbReference type="Gene3D" id="3.90.70.10">
    <property type="entry name" value="Cysteine proteinases"/>
    <property type="match status" value="1"/>
</dbReference>
<protein>
    <submittedName>
        <fullName evidence="2">N-acetylmuramidase domain-containing protein</fullName>
    </submittedName>
</protein>
<comment type="caution">
    <text evidence="2">The sequence shown here is derived from an EMBL/GenBank/DDBJ whole genome shotgun (WGS) entry which is preliminary data.</text>
</comment>
<gene>
    <name evidence="2" type="ORF">ACFPN1_08195</name>
</gene>
<evidence type="ECO:0000313" key="2">
    <source>
        <dbReference type="EMBL" id="MFC5570035.1"/>
    </source>
</evidence>
<keyword evidence="3" id="KW-1185">Reference proteome</keyword>
<dbReference type="SUPFAM" id="SSF54001">
    <property type="entry name" value="Cysteine proteinases"/>
    <property type="match status" value="1"/>
</dbReference>
<dbReference type="SUPFAM" id="SSF53474">
    <property type="entry name" value="alpha/beta-Hydrolases"/>
    <property type="match status" value="1"/>
</dbReference>
<dbReference type="Pfam" id="PF11860">
    <property type="entry name" value="Muramidase"/>
    <property type="match status" value="1"/>
</dbReference>
<accession>A0ABW0SN59</accession>
<dbReference type="RefSeq" id="WP_386754370.1">
    <property type="nucleotide sequence ID" value="NZ_JBHSNM010000002.1"/>
</dbReference>
<dbReference type="InterPro" id="IPR029058">
    <property type="entry name" value="AB_hydrolase_fold"/>
</dbReference>
<proteinExistence type="predicted"/>
<reference evidence="3" key="1">
    <citation type="journal article" date="2019" name="Int. J. Syst. Evol. Microbiol.">
        <title>The Global Catalogue of Microorganisms (GCM) 10K type strain sequencing project: providing services to taxonomists for standard genome sequencing and annotation.</title>
        <authorList>
            <consortium name="The Broad Institute Genomics Platform"/>
            <consortium name="The Broad Institute Genome Sequencing Center for Infectious Disease"/>
            <person name="Wu L."/>
            <person name="Ma J."/>
        </authorList>
    </citation>
    <scope>NUCLEOTIDE SEQUENCE [LARGE SCALE GENOMIC DNA]</scope>
    <source>
        <strain evidence="3">KACC 11407</strain>
    </source>
</reference>
<dbReference type="InterPro" id="IPR038765">
    <property type="entry name" value="Papain-like_cys_pep_sf"/>
</dbReference>
<dbReference type="CDD" id="cd02619">
    <property type="entry name" value="Peptidase_C1"/>
    <property type="match status" value="1"/>
</dbReference>
<sequence length="862" mass="95651">MGTASRKQADRRIVADTAWSDFARALEIDVATLRAVAEVESAGDGFLPPPSDKPKVLFEGHAFHRLTGGRYDREHPGLSYAKWSRSKYSGSPAGEWRRLEAACRLDRAAALQSASWGLFQIMGFNYPYCGCVDVDAFVARQYESATRQLALMVKFVSRPPLLPALRKHDWKAFARAYNGPGYAANHYDERLAAAHARWSDTLPTSRPSRRARGRAALPPGREGFVAIREIRRENPRRRNVRPDAVDLRDWEYRPNIAIAPRDALMPNDPRAVKQQGSTNACTGFALATVIEYLLDRAQRPVVTMSGYMLYSMARRYDEWADEGDETDSGSSLRGALKGWSHHGASAERLWRTLQMPRATNDESDWWLDAVKRPMGAYYRIDPKNIRDMHVALAEVGAIYASAYTHTGWDALLHDRRSPAQSSIGEIPVMQAGTGARDQGHAFAIVGYTSDGFVVQNSWGPDWGRGGFAVLPYEDWLANAMDCWVVQLGAVTIEHERVARAPSLRTDAAGKAIVSGDATLAYHEISPFVIDMENEGRLSQRGRFRTTPHDLRLLVEHHLPHAATLWGSGTTGHIDIALYAHGGLTSEDAAAETARAWIPHLYSSRIFPVFLMWETGAFQTLGDIFEDAVRGEAEKTGGERWNRFRDELREWWNERLEALARPPGRPLWNQMKDNARDISEAREAGVTQLLALLRGPAARALPPIRLHLIGHSAGAIVQAHLGATALKRGFDVASVSLLGAAVRIDEFDRQLGASIVGRRIPVLLANLTDAAERADDTCKPYGHSLLYLVSRAFEEHKETPVLGMEKHLVPTLPTHAWGAQVQQLRCPGFSWRPGDAATRATSHGGLDNDEAVRAAVVSFIRSR</sequence>
<evidence type="ECO:0000313" key="3">
    <source>
        <dbReference type="Proteomes" id="UP001596036"/>
    </source>
</evidence>